<feature type="signal peptide" evidence="2">
    <location>
        <begin position="1"/>
        <end position="16"/>
    </location>
</feature>
<dbReference type="EMBL" id="CP012159">
    <property type="protein sequence ID" value="AKT41687.1"/>
    <property type="molecule type" value="Genomic_DNA"/>
</dbReference>
<sequence length="497" mass="51861">MRSTFFLGLLTAGLIAAVAPGCSDGGDDNTGGNGGAGGGTGGSGAGTNTGGAGGTGGSSDNNNSFEEAQEIAIDGDVVTAELDPVDSDVDYYRFNGTKGQAISILTAAKPSLPGDPFDPAYPDLVITLFNANQEQIAENDDPLVRNTNDPHLMTILPDDGVYYIRVTECNAWFSLNGATPACSPTSEIINFEYRLLVTEMDPSLESVVQDTEPNNDTATANPLEYALTDSGDAYYITQVYGTFSDDMDVDVYSFSLPADPPITEGRLTGSFEVYPHGPTENGSTTPIGEFTIVNSNGDVIAQIDASLGGELSPPLDPGVEYFLYVKHPGSPAGSNDFYFINHVRGGSNPVETKEADNNAPLTPEELTGVANRSGGQSFFVDGTLDDGNPQDVDYFSIAVPQEGIDNGWRLSVACGAQRLGSGVRGLKVEVLNGNGAGLGASYTRTEAADTDLLISNQALPATVAAGKLLVRVSADVGDGTVLSRFYRCGVHLSPVQN</sequence>
<dbReference type="Pfam" id="PF04151">
    <property type="entry name" value="PPC"/>
    <property type="match status" value="1"/>
</dbReference>
<evidence type="ECO:0000256" key="1">
    <source>
        <dbReference type="SAM" id="MobiDB-lite"/>
    </source>
</evidence>
<evidence type="ECO:0000259" key="3">
    <source>
        <dbReference type="Pfam" id="PF04151"/>
    </source>
</evidence>
<feature type="region of interest" description="Disordered" evidence="1">
    <location>
        <begin position="33"/>
        <end position="63"/>
    </location>
</feature>
<evidence type="ECO:0000313" key="4">
    <source>
        <dbReference type="EMBL" id="AKT41687.1"/>
    </source>
</evidence>
<keyword evidence="5" id="KW-1185">Reference proteome</keyword>
<proteinExistence type="predicted"/>
<feature type="compositionally biased region" description="Gly residues" evidence="1">
    <location>
        <begin position="33"/>
        <end position="57"/>
    </location>
</feature>
<evidence type="ECO:0000313" key="5">
    <source>
        <dbReference type="Proteomes" id="UP000067626"/>
    </source>
</evidence>
<name>A0A0K1ELZ7_CHOCO</name>
<gene>
    <name evidence="4" type="ORF">CMC5_058960</name>
</gene>
<feature type="chain" id="PRO_5005459665" description="Peptidase C-terminal archaeal/bacterial domain-containing protein" evidence="2">
    <location>
        <begin position="17"/>
        <end position="497"/>
    </location>
</feature>
<keyword evidence="2" id="KW-0732">Signal</keyword>
<dbReference type="Proteomes" id="UP000067626">
    <property type="component" value="Chromosome"/>
</dbReference>
<organism evidence="4 5">
    <name type="scientific">Chondromyces crocatus</name>
    <dbReference type="NCBI Taxonomy" id="52"/>
    <lineage>
        <taxon>Bacteria</taxon>
        <taxon>Pseudomonadati</taxon>
        <taxon>Myxococcota</taxon>
        <taxon>Polyangia</taxon>
        <taxon>Polyangiales</taxon>
        <taxon>Polyangiaceae</taxon>
        <taxon>Chondromyces</taxon>
    </lineage>
</organism>
<dbReference type="InterPro" id="IPR007280">
    <property type="entry name" value="Peptidase_C_arc/bac"/>
</dbReference>
<evidence type="ECO:0000256" key="2">
    <source>
        <dbReference type="SAM" id="SignalP"/>
    </source>
</evidence>
<dbReference type="KEGG" id="ccro:CMC5_058960"/>
<dbReference type="SUPFAM" id="SSF89260">
    <property type="entry name" value="Collagen-binding domain"/>
    <property type="match status" value="1"/>
</dbReference>
<accession>A0A0K1ELZ7</accession>
<protein>
    <recommendedName>
        <fullName evidence="3">Peptidase C-terminal archaeal/bacterial domain-containing protein</fullName>
    </recommendedName>
</protein>
<dbReference type="RefSeq" id="WP_050433430.1">
    <property type="nucleotide sequence ID" value="NZ_CP012159.1"/>
</dbReference>
<dbReference type="Gene3D" id="2.60.120.380">
    <property type="match status" value="2"/>
</dbReference>
<dbReference type="OrthoDB" id="5495086at2"/>
<dbReference type="AlphaFoldDB" id="A0A0K1ELZ7"/>
<dbReference type="PATRIC" id="fig|52.7.peg.6502"/>
<reference evidence="4 5" key="1">
    <citation type="submission" date="2015-07" db="EMBL/GenBank/DDBJ databases">
        <title>Genome analysis of myxobacterium Chondromyces crocatus Cm c5 reveals a high potential for natural compound synthesis and the genetic basis for the loss of fruiting body formation.</title>
        <authorList>
            <person name="Zaburannyi N."/>
            <person name="Bunk B."/>
            <person name="Maier J."/>
            <person name="Overmann J."/>
            <person name="Mueller R."/>
        </authorList>
    </citation>
    <scope>NUCLEOTIDE SEQUENCE [LARGE SCALE GENOMIC DNA]</scope>
    <source>
        <strain evidence="4 5">Cm c5</strain>
    </source>
</reference>
<feature type="domain" description="Peptidase C-terminal archaeal/bacterial" evidence="3">
    <location>
        <begin position="88"/>
        <end position="167"/>
    </location>
</feature>